<reference evidence="17" key="2">
    <citation type="submission" date="2019-01" db="EMBL/GenBank/DDBJ databases">
        <title>Genome sequence of Desulfonema ishimotonii strain Tokyo 01.</title>
        <authorList>
            <person name="Fukui M."/>
        </authorList>
    </citation>
    <scope>NUCLEOTIDE SEQUENCE [LARGE SCALE GENOMIC DNA]</scope>
    <source>
        <strain evidence="17">Tokyo 01</strain>
    </source>
</reference>
<evidence type="ECO:0000256" key="8">
    <source>
        <dbReference type="ARBA" id="ARBA00022840"/>
    </source>
</evidence>
<feature type="domain" description="Response regulatory" evidence="15">
    <location>
        <begin position="373"/>
        <end position="489"/>
    </location>
</feature>
<protein>
    <recommendedName>
        <fullName evidence="3">histidine kinase</fullName>
        <ecNumber evidence="3">2.7.13.3</ecNumber>
    </recommendedName>
</protein>
<dbReference type="InterPro" id="IPR003594">
    <property type="entry name" value="HATPase_dom"/>
</dbReference>
<dbReference type="CDD" id="cd17546">
    <property type="entry name" value="REC_hyHK_CKI1_RcsC-like"/>
    <property type="match status" value="1"/>
</dbReference>
<evidence type="ECO:0000256" key="7">
    <source>
        <dbReference type="ARBA" id="ARBA00022777"/>
    </source>
</evidence>
<evidence type="ECO:0000256" key="13">
    <source>
        <dbReference type="SAM" id="Phobius"/>
    </source>
</evidence>
<dbReference type="InterPro" id="IPR004358">
    <property type="entry name" value="Sig_transdc_His_kin-like_C"/>
</dbReference>
<evidence type="ECO:0000256" key="12">
    <source>
        <dbReference type="PROSITE-ProRule" id="PRU00169"/>
    </source>
</evidence>
<dbReference type="SUPFAM" id="SSF47384">
    <property type="entry name" value="Homodimeric domain of signal transducing histidine kinase"/>
    <property type="match status" value="1"/>
</dbReference>
<keyword evidence="13" id="KW-0812">Transmembrane</keyword>
<comment type="caution">
    <text evidence="16">The sequence shown here is derived from an EMBL/GenBank/DDBJ whole genome shotgun (WGS) entry which is preliminary data.</text>
</comment>
<dbReference type="InterPro" id="IPR036097">
    <property type="entry name" value="HisK_dim/P_sf"/>
</dbReference>
<dbReference type="FunFam" id="3.30.565.10:FF:000010">
    <property type="entry name" value="Sensor histidine kinase RcsC"/>
    <property type="match status" value="1"/>
</dbReference>
<dbReference type="PROSITE" id="PS50110">
    <property type="entry name" value="RESPONSE_REGULATORY"/>
    <property type="match status" value="1"/>
</dbReference>
<proteinExistence type="predicted"/>
<dbReference type="EMBL" id="BEXT01000001">
    <property type="protein sequence ID" value="GBC61096.1"/>
    <property type="molecule type" value="Genomic_DNA"/>
</dbReference>
<dbReference type="InterPro" id="IPR036890">
    <property type="entry name" value="HATPase_C_sf"/>
</dbReference>
<reference evidence="17" key="1">
    <citation type="submission" date="2017-11" db="EMBL/GenBank/DDBJ databases">
        <authorList>
            <person name="Watanabe M."/>
            <person name="Kojima H."/>
        </authorList>
    </citation>
    <scope>NUCLEOTIDE SEQUENCE [LARGE SCALE GENOMIC DNA]</scope>
    <source>
        <strain evidence="17">Tokyo 01</strain>
    </source>
</reference>
<keyword evidence="9" id="KW-0902">Two-component regulatory system</keyword>
<evidence type="ECO:0000313" key="16">
    <source>
        <dbReference type="EMBL" id="GBC61096.1"/>
    </source>
</evidence>
<evidence type="ECO:0000313" key="17">
    <source>
        <dbReference type="Proteomes" id="UP000288096"/>
    </source>
</evidence>
<dbReference type="InterPro" id="IPR003661">
    <property type="entry name" value="HisK_dim/P_dom"/>
</dbReference>
<dbReference type="GO" id="GO:0016020">
    <property type="term" value="C:membrane"/>
    <property type="evidence" value="ECO:0007669"/>
    <property type="project" value="UniProtKB-SubCell"/>
</dbReference>
<dbReference type="PANTHER" id="PTHR45339">
    <property type="entry name" value="HYBRID SIGNAL TRANSDUCTION HISTIDINE KINASE J"/>
    <property type="match status" value="1"/>
</dbReference>
<evidence type="ECO:0000256" key="9">
    <source>
        <dbReference type="ARBA" id="ARBA00023012"/>
    </source>
</evidence>
<evidence type="ECO:0000256" key="6">
    <source>
        <dbReference type="ARBA" id="ARBA00022741"/>
    </source>
</evidence>
<dbReference type="RefSeq" id="WP_124328427.1">
    <property type="nucleotide sequence ID" value="NZ_BEXT01000001.1"/>
</dbReference>
<name>A0A401FVU9_9BACT</name>
<keyword evidence="7 16" id="KW-0418">Kinase</keyword>
<dbReference type="Pfam" id="PF00072">
    <property type="entry name" value="Response_reg"/>
    <property type="match status" value="1"/>
</dbReference>
<evidence type="ECO:0000256" key="1">
    <source>
        <dbReference type="ARBA" id="ARBA00000085"/>
    </source>
</evidence>
<evidence type="ECO:0000256" key="4">
    <source>
        <dbReference type="ARBA" id="ARBA00022553"/>
    </source>
</evidence>
<evidence type="ECO:0000259" key="15">
    <source>
        <dbReference type="PROSITE" id="PS50110"/>
    </source>
</evidence>
<feature type="domain" description="Histidine kinase" evidence="14">
    <location>
        <begin position="126"/>
        <end position="347"/>
    </location>
</feature>
<dbReference type="InterPro" id="IPR011006">
    <property type="entry name" value="CheY-like_superfamily"/>
</dbReference>
<keyword evidence="11" id="KW-0131">Cell cycle</keyword>
<dbReference type="InterPro" id="IPR005467">
    <property type="entry name" value="His_kinase_dom"/>
</dbReference>
<dbReference type="InterPro" id="IPR001789">
    <property type="entry name" value="Sig_transdc_resp-reg_receiver"/>
</dbReference>
<dbReference type="Proteomes" id="UP000288096">
    <property type="component" value="Unassembled WGS sequence"/>
</dbReference>
<organism evidence="16 17">
    <name type="scientific">Desulfonema ishimotonii</name>
    <dbReference type="NCBI Taxonomy" id="45657"/>
    <lineage>
        <taxon>Bacteria</taxon>
        <taxon>Pseudomonadati</taxon>
        <taxon>Thermodesulfobacteriota</taxon>
        <taxon>Desulfobacteria</taxon>
        <taxon>Desulfobacterales</taxon>
        <taxon>Desulfococcaceae</taxon>
        <taxon>Desulfonema</taxon>
    </lineage>
</organism>
<accession>A0A401FVU9</accession>
<keyword evidence="17" id="KW-1185">Reference proteome</keyword>
<keyword evidence="13" id="KW-1133">Transmembrane helix</keyword>
<feature type="modified residue" description="4-aspartylphosphate" evidence="12">
    <location>
        <position position="422"/>
    </location>
</feature>
<dbReference type="OrthoDB" id="415806at2"/>
<evidence type="ECO:0000256" key="2">
    <source>
        <dbReference type="ARBA" id="ARBA00004370"/>
    </source>
</evidence>
<dbReference type="SMART" id="SM00448">
    <property type="entry name" value="REC"/>
    <property type="match status" value="1"/>
</dbReference>
<keyword evidence="5" id="KW-0808">Transferase</keyword>
<dbReference type="SUPFAM" id="SSF52172">
    <property type="entry name" value="CheY-like"/>
    <property type="match status" value="1"/>
</dbReference>
<dbReference type="Pfam" id="PF02518">
    <property type="entry name" value="HATPase_c"/>
    <property type="match status" value="1"/>
</dbReference>
<dbReference type="SMART" id="SM00388">
    <property type="entry name" value="HisKA"/>
    <property type="match status" value="1"/>
</dbReference>
<feature type="transmembrane region" description="Helical" evidence="13">
    <location>
        <begin position="12"/>
        <end position="34"/>
    </location>
</feature>
<dbReference type="AlphaFoldDB" id="A0A401FVU9"/>
<keyword evidence="6" id="KW-0547">Nucleotide-binding</keyword>
<dbReference type="PRINTS" id="PR00344">
    <property type="entry name" value="BCTRLSENSOR"/>
</dbReference>
<dbReference type="Gene3D" id="1.10.287.130">
    <property type="match status" value="1"/>
</dbReference>
<sequence>MKIRITSRKQVWTGTAIISVPSVIFSNLLTYLFEIWFMPPFFLSDLTVSTLASGIVAPLVSYFLFDQAYAIHLLNDELRGEIKARKAAESDLIRKNRQLCEANDAAVAAKLAAESANRAKSTFLANMSHELRTPLNAILGFSELMRRNAKIPEDEQESLGIISRSGEHLLTLINQVLDLSKIEAGKTVLTPADSDLHRLLGDITDMFRLRAEEKGMYLISECAPELPRYIRTDEVKLRQVLINLLNNAVKFTTEGGIFLRIGLSECKSSAFALRFEVEDTGPGIAADETDQLFSPFVQTQTGQITREGTGLGLAISRKFVQLMGGDIAVRSQVGKGSVFSFHIEADVSAGCDMPSEQPGGRVIALEPDQPRYRILVVDDKADNRQLLLKMLSPFGFDLREADDGARAADVWKEWQPHLIWMDIRMPETDGHEAIRRIRADDNAGKTKIIAVTASVLEEERAVVLAAGCDDFLRKPFRQSDIFDMMHRYIGVRYVYAEETRNEDGRDMTAPDPAALLKIPSALLAQIREAVVRADMGETKKRIREVRAHDRALANLLAGLADDFEYEKIQSLLSDTDQEAVSTPSIRAPADPAKRAELLTILENEFSDRWQAVGKRMVFDEVCAFGESAQELGNTYDEAALAEWGQAVSHQARTFNAGELLDTLAAFPELMKNLKSDEPA</sequence>
<evidence type="ECO:0000256" key="11">
    <source>
        <dbReference type="ARBA" id="ARBA00023306"/>
    </source>
</evidence>
<keyword evidence="8" id="KW-0067">ATP-binding</keyword>
<dbReference type="EC" id="2.7.13.3" evidence="3"/>
<gene>
    <name evidence="16" type="ORF">DENIS_2056</name>
</gene>
<dbReference type="Pfam" id="PF00512">
    <property type="entry name" value="HisKA"/>
    <property type="match status" value="1"/>
</dbReference>
<evidence type="ECO:0000256" key="5">
    <source>
        <dbReference type="ARBA" id="ARBA00022679"/>
    </source>
</evidence>
<dbReference type="SMART" id="SM00387">
    <property type="entry name" value="HATPase_c"/>
    <property type="match status" value="1"/>
</dbReference>
<dbReference type="GO" id="GO:0005524">
    <property type="term" value="F:ATP binding"/>
    <property type="evidence" value="ECO:0007669"/>
    <property type="project" value="UniProtKB-KW"/>
</dbReference>
<dbReference type="CDD" id="cd16922">
    <property type="entry name" value="HATPase_EvgS-ArcB-TorS-like"/>
    <property type="match status" value="1"/>
</dbReference>
<evidence type="ECO:0000259" key="14">
    <source>
        <dbReference type="PROSITE" id="PS50109"/>
    </source>
</evidence>
<dbReference type="PROSITE" id="PS50109">
    <property type="entry name" value="HIS_KIN"/>
    <property type="match status" value="1"/>
</dbReference>
<dbReference type="SUPFAM" id="SSF55874">
    <property type="entry name" value="ATPase domain of HSP90 chaperone/DNA topoisomerase II/histidine kinase"/>
    <property type="match status" value="1"/>
</dbReference>
<keyword evidence="4 12" id="KW-0597">Phosphoprotein</keyword>
<dbReference type="GO" id="GO:0000155">
    <property type="term" value="F:phosphorelay sensor kinase activity"/>
    <property type="evidence" value="ECO:0007669"/>
    <property type="project" value="InterPro"/>
</dbReference>
<dbReference type="FunFam" id="1.10.287.130:FF:000038">
    <property type="entry name" value="Sensory transduction histidine kinase"/>
    <property type="match status" value="1"/>
</dbReference>
<comment type="catalytic activity">
    <reaction evidence="1">
        <text>ATP + protein L-histidine = ADP + protein N-phospho-L-histidine.</text>
        <dbReference type="EC" id="2.7.13.3"/>
    </reaction>
</comment>
<comment type="subcellular location">
    <subcellularLocation>
        <location evidence="2">Membrane</location>
    </subcellularLocation>
</comment>
<keyword evidence="10 13" id="KW-0472">Membrane</keyword>
<dbReference type="Gene3D" id="3.40.50.2300">
    <property type="match status" value="1"/>
</dbReference>
<evidence type="ECO:0000256" key="3">
    <source>
        <dbReference type="ARBA" id="ARBA00012438"/>
    </source>
</evidence>
<dbReference type="Gene3D" id="3.30.565.10">
    <property type="entry name" value="Histidine kinase-like ATPase, C-terminal domain"/>
    <property type="match status" value="1"/>
</dbReference>
<dbReference type="PANTHER" id="PTHR45339:SF1">
    <property type="entry name" value="HYBRID SIGNAL TRANSDUCTION HISTIDINE KINASE J"/>
    <property type="match status" value="1"/>
</dbReference>
<dbReference type="CDD" id="cd00082">
    <property type="entry name" value="HisKA"/>
    <property type="match status" value="1"/>
</dbReference>
<evidence type="ECO:0000256" key="10">
    <source>
        <dbReference type="ARBA" id="ARBA00023136"/>
    </source>
</evidence>